<dbReference type="Pfam" id="PF09817">
    <property type="entry name" value="Zwilch"/>
    <property type="match status" value="1"/>
</dbReference>
<gene>
    <name evidence="12" type="primary">LOC100374963</name>
</gene>
<dbReference type="Gene3D" id="1.10.287.1880">
    <property type="match status" value="1"/>
</dbReference>
<dbReference type="GeneID" id="100374963"/>
<sequence length="618" mass="69990">MVHCGAKAETSNSGDNEKGNMEIFREIRNILEHVCSTEFASDSVSFQEKYHLEKRAIEEFPVKELVKTLGSTGSNYIFVQRNAEPQKPTDDDDDDVEEEEEERDADMQEESCEKLDTSTDVCKTRPLTVKEARRILSFYATAYNPYMGNNNETSVLPIWIACDGKGPEYASFIGSKVETSKSGKTIGISNFKVTCTGPIADKHALPSLEYLIGEHKRFSDSHNVSTQGFAQYDIFGSLALDLSVSSGNAGNCSSLVIDCSWDSVTNVLQVPSVNATATVHVKVVPGDQRSIIHPMYRELCTVLNIYKGLQTGEIQWARMTSEDEEDNLTEQVRRYIDELKKGVKYKSKEQPRLEESSKEKDFESLLHNQMMPEREDLDFTEQLWNILCNAGSYKEVIESLGIIHSALQCGDIQPMVHRSNQTLLAKEVRLSYQGKVENRKVDTSQPLELLVELGVDKIRRDYTTYFVGGKLIMMNELDFYTSTAIPIEDQIERVQRFYNVLELTVGSQAFLKLPQPNQRSLIRQSLKFYEDSPHNEVPIFDLHVPAPLVKGLYSGIHPSTWRLKLTSPGTSIATSYQLSSTPPFKHTNIEDQDVLTDNDEDSLHYYQTMITHSKIQYL</sequence>
<feature type="region of interest" description="Disordered" evidence="10">
    <location>
        <begin position="77"/>
        <end position="111"/>
    </location>
</feature>
<accession>A0ABM0LWA4</accession>
<dbReference type="Gene3D" id="1.20.58.730">
    <property type="match status" value="1"/>
</dbReference>
<dbReference type="PANTHER" id="PTHR15995:SF1">
    <property type="entry name" value="PROTEIN ZWILCH HOMOLOG"/>
    <property type="match status" value="1"/>
</dbReference>
<feature type="compositionally biased region" description="Acidic residues" evidence="10">
    <location>
        <begin position="90"/>
        <end position="110"/>
    </location>
</feature>
<dbReference type="InterPro" id="IPR018630">
    <property type="entry name" value="Zwilch"/>
</dbReference>
<evidence type="ECO:0000256" key="10">
    <source>
        <dbReference type="SAM" id="MobiDB-lite"/>
    </source>
</evidence>
<organism evidence="11 12">
    <name type="scientific">Saccoglossus kowalevskii</name>
    <name type="common">Acorn worm</name>
    <dbReference type="NCBI Taxonomy" id="10224"/>
    <lineage>
        <taxon>Eukaryota</taxon>
        <taxon>Metazoa</taxon>
        <taxon>Hemichordata</taxon>
        <taxon>Enteropneusta</taxon>
        <taxon>Harrimaniidae</taxon>
        <taxon>Saccoglossus</taxon>
    </lineage>
</organism>
<keyword evidence="7 9" id="KW-0131">Cell cycle</keyword>
<evidence type="ECO:0000256" key="9">
    <source>
        <dbReference type="RuleBase" id="RU369076"/>
    </source>
</evidence>
<evidence type="ECO:0000256" key="7">
    <source>
        <dbReference type="ARBA" id="ARBA00023306"/>
    </source>
</evidence>
<evidence type="ECO:0000256" key="4">
    <source>
        <dbReference type="ARBA" id="ARBA00022618"/>
    </source>
</evidence>
<keyword evidence="3 9" id="KW-0158">Chromosome</keyword>
<comment type="similarity">
    <text evidence="2 9">Belongs to the ZWILCH family.</text>
</comment>
<evidence type="ECO:0000256" key="8">
    <source>
        <dbReference type="ARBA" id="ARBA00023328"/>
    </source>
</evidence>
<comment type="subunit">
    <text evidence="9">Component of the RZZ complex.</text>
</comment>
<keyword evidence="8 9" id="KW-0137">Centromere</keyword>
<keyword evidence="4 9" id="KW-0132">Cell division</keyword>
<reference evidence="12" key="1">
    <citation type="submission" date="2025-08" db="UniProtKB">
        <authorList>
            <consortium name="RefSeq"/>
        </authorList>
    </citation>
    <scope>IDENTIFICATION</scope>
    <source>
        <tissue evidence="12">Testes</tissue>
    </source>
</reference>
<evidence type="ECO:0000256" key="3">
    <source>
        <dbReference type="ARBA" id="ARBA00022454"/>
    </source>
</evidence>
<dbReference type="Gene3D" id="2.20.25.230">
    <property type="match status" value="1"/>
</dbReference>
<dbReference type="RefSeq" id="XP_006812045.1">
    <property type="nucleotide sequence ID" value="XM_006811982.1"/>
</dbReference>
<evidence type="ECO:0000256" key="2">
    <source>
        <dbReference type="ARBA" id="ARBA00009062"/>
    </source>
</evidence>
<dbReference type="Gene3D" id="6.20.270.10">
    <property type="match status" value="1"/>
</dbReference>
<evidence type="ECO:0000256" key="6">
    <source>
        <dbReference type="ARBA" id="ARBA00022838"/>
    </source>
</evidence>
<name>A0ABM0LWA4_SACKO</name>
<evidence type="ECO:0000313" key="11">
    <source>
        <dbReference type="Proteomes" id="UP000694865"/>
    </source>
</evidence>
<comment type="subcellular location">
    <subcellularLocation>
        <location evidence="1 9">Chromosome</location>
        <location evidence="1 9">Centromere</location>
        <location evidence="1 9">Kinetochore</location>
    </subcellularLocation>
</comment>
<keyword evidence="5 9" id="KW-0498">Mitosis</keyword>
<protein>
    <recommendedName>
        <fullName evidence="9">Protein zwilch</fullName>
    </recommendedName>
</protein>
<evidence type="ECO:0000256" key="1">
    <source>
        <dbReference type="ARBA" id="ARBA00004629"/>
    </source>
</evidence>
<keyword evidence="11" id="KW-1185">Reference proteome</keyword>
<comment type="function">
    <text evidence="9">Essential component of the mitotic checkpoint, which prevents cells from prematurely exiting mitosis. Required for the assembly of the dynein-dynactin and MAD1-MAD2 complexes onto kinetochores. Its function related to the spindle assembly machinery is proposed to depend on its association in the mitotic RZZ complex.</text>
</comment>
<evidence type="ECO:0000256" key="5">
    <source>
        <dbReference type="ARBA" id="ARBA00022776"/>
    </source>
</evidence>
<proteinExistence type="inferred from homology"/>
<dbReference type="PANTHER" id="PTHR15995">
    <property type="entry name" value="PROTEIN ZWILCH HOMOLOG"/>
    <property type="match status" value="1"/>
</dbReference>
<dbReference type="Proteomes" id="UP000694865">
    <property type="component" value="Unplaced"/>
</dbReference>
<keyword evidence="6 9" id="KW-0995">Kinetochore</keyword>
<feature type="region of interest" description="Disordered" evidence="10">
    <location>
        <begin position="1"/>
        <end position="20"/>
    </location>
</feature>
<evidence type="ECO:0000313" key="12">
    <source>
        <dbReference type="RefSeq" id="XP_006812045.1"/>
    </source>
</evidence>